<evidence type="ECO:0000256" key="4">
    <source>
        <dbReference type="SAM" id="SignalP"/>
    </source>
</evidence>
<dbReference type="InterPro" id="IPR051277">
    <property type="entry name" value="SEZ6_CSMD_C4BPB_Regulators"/>
</dbReference>
<evidence type="ECO:0000256" key="3">
    <source>
        <dbReference type="PROSITE-ProRule" id="PRU00302"/>
    </source>
</evidence>
<dbReference type="FunFam" id="2.10.70.10:FF:000002">
    <property type="entry name" value="CUB and Sushi multiple domains 3"/>
    <property type="match status" value="1"/>
</dbReference>
<protein>
    <recommendedName>
        <fullName evidence="5">Sushi domain-containing protein</fullName>
    </recommendedName>
</protein>
<dbReference type="Proteomes" id="UP000694545">
    <property type="component" value="Unplaced"/>
</dbReference>
<evidence type="ECO:0000256" key="1">
    <source>
        <dbReference type="ARBA" id="ARBA00022737"/>
    </source>
</evidence>
<evidence type="ECO:0000259" key="5">
    <source>
        <dbReference type="PROSITE" id="PS50923"/>
    </source>
</evidence>
<dbReference type="AlphaFoldDB" id="A0A8D2Q8J3"/>
<feature type="domain" description="Sushi" evidence="5">
    <location>
        <begin position="77"/>
        <end position="126"/>
    </location>
</feature>
<dbReference type="Pfam" id="PF00084">
    <property type="entry name" value="Sushi"/>
    <property type="match status" value="2"/>
</dbReference>
<feature type="disulfide bond" evidence="3">
    <location>
        <begin position="97"/>
        <end position="124"/>
    </location>
</feature>
<dbReference type="SMART" id="SM00032">
    <property type="entry name" value="CCP"/>
    <property type="match status" value="2"/>
</dbReference>
<dbReference type="PANTHER" id="PTHR45656">
    <property type="entry name" value="PROTEIN CBR-CLEC-78"/>
    <property type="match status" value="1"/>
</dbReference>
<feature type="domain" description="Sushi" evidence="5">
    <location>
        <begin position="13"/>
        <end position="70"/>
    </location>
</feature>
<proteinExistence type="predicted"/>
<keyword evidence="2 3" id="KW-1015">Disulfide bond</keyword>
<comment type="caution">
    <text evidence="3">Lacks conserved residue(s) required for the propagation of feature annotation.</text>
</comment>
<evidence type="ECO:0000313" key="7">
    <source>
        <dbReference type="Proteomes" id="UP000694545"/>
    </source>
</evidence>
<reference evidence="6" key="2">
    <citation type="submission" date="2025-09" db="UniProtKB">
        <authorList>
            <consortium name="Ensembl"/>
        </authorList>
    </citation>
    <scope>IDENTIFICATION</scope>
</reference>
<dbReference type="CDD" id="cd00033">
    <property type="entry name" value="CCP"/>
    <property type="match status" value="2"/>
</dbReference>
<dbReference type="SUPFAM" id="SSF57535">
    <property type="entry name" value="Complement control module/SCR domain"/>
    <property type="match status" value="2"/>
</dbReference>
<evidence type="ECO:0000256" key="2">
    <source>
        <dbReference type="ARBA" id="ARBA00023157"/>
    </source>
</evidence>
<keyword evidence="7" id="KW-1185">Reference proteome</keyword>
<keyword evidence="3" id="KW-0768">Sushi</keyword>
<keyword evidence="1" id="KW-0677">Repeat</keyword>
<evidence type="ECO:0000313" key="6">
    <source>
        <dbReference type="Ensembl" id="ENSVKKP00000026667.1"/>
    </source>
</evidence>
<dbReference type="InterPro" id="IPR035976">
    <property type="entry name" value="Sushi/SCR/CCP_sf"/>
</dbReference>
<keyword evidence="4" id="KW-0732">Signal</keyword>
<dbReference type="InterPro" id="IPR000436">
    <property type="entry name" value="Sushi_SCR_CCP_dom"/>
</dbReference>
<feature type="disulfide bond" evidence="3">
    <location>
        <begin position="41"/>
        <end position="68"/>
    </location>
</feature>
<organism evidence="6 7">
    <name type="scientific">Varanus komodoensis</name>
    <name type="common">Komodo dragon</name>
    <dbReference type="NCBI Taxonomy" id="61221"/>
    <lineage>
        <taxon>Eukaryota</taxon>
        <taxon>Metazoa</taxon>
        <taxon>Chordata</taxon>
        <taxon>Craniata</taxon>
        <taxon>Vertebrata</taxon>
        <taxon>Euteleostomi</taxon>
        <taxon>Lepidosauria</taxon>
        <taxon>Squamata</taxon>
        <taxon>Bifurcata</taxon>
        <taxon>Unidentata</taxon>
        <taxon>Episquamata</taxon>
        <taxon>Toxicofera</taxon>
        <taxon>Anguimorpha</taxon>
        <taxon>Paleoanguimorpha</taxon>
        <taxon>Varanoidea</taxon>
        <taxon>Varanidae</taxon>
        <taxon>Varanus</taxon>
    </lineage>
</organism>
<feature type="chain" id="PRO_5034947493" description="Sushi domain-containing protein" evidence="4">
    <location>
        <begin position="17"/>
        <end position="197"/>
    </location>
</feature>
<dbReference type="PROSITE" id="PS50923">
    <property type="entry name" value="SUSHI"/>
    <property type="match status" value="2"/>
</dbReference>
<sequence>MCSFHSFFLMLAVSCGHPGSPIYGRTSGNGFNFNDVVTFSCNTGYVMQGPTKAQCQANRQWSHPPPICRGNIENKLAQCFEGACDKYTFGSTVRYSCTGRRSLIGHSSRTCQLNGHWSGAMPHCSGTTFEVCECAFETNSNPDLLVAGTYLPSSNLKIKPNITRYRFSQSIHSTNNTKNGNGRFPIIFNMKDKWSVR</sequence>
<name>A0A8D2Q8J3_VARKO</name>
<dbReference type="Gene3D" id="2.10.70.10">
    <property type="entry name" value="Complement Module, domain 1"/>
    <property type="match status" value="2"/>
</dbReference>
<accession>A0A8D2Q8J3</accession>
<reference evidence="6" key="1">
    <citation type="submission" date="2025-08" db="UniProtKB">
        <authorList>
            <consortium name="Ensembl"/>
        </authorList>
    </citation>
    <scope>IDENTIFICATION</scope>
</reference>
<feature type="signal peptide" evidence="4">
    <location>
        <begin position="1"/>
        <end position="16"/>
    </location>
</feature>
<dbReference type="Ensembl" id="ENSVKKT00000027321.1">
    <property type="protein sequence ID" value="ENSVKKP00000026667.1"/>
    <property type="gene ID" value="ENSVKKG00000017383.1"/>
</dbReference>
<dbReference type="PANTHER" id="PTHR45656:SF9">
    <property type="entry name" value="CUB AND SUSHI DOMAIN-CONTAINING PROTEIN 3"/>
    <property type="match status" value="1"/>
</dbReference>